<accession>A0A1J9NYN9</accession>
<evidence type="ECO:0000313" key="1">
    <source>
        <dbReference type="EMBL" id="OJD09729.1"/>
    </source>
</evidence>
<dbReference type="AlphaFoldDB" id="A0A1J9NYN9"/>
<reference evidence="1 2" key="1">
    <citation type="submission" date="2015-07" db="EMBL/GenBank/DDBJ databases">
        <title>Emmonsia species relationships and genome sequence.</title>
        <authorList>
            <consortium name="The Broad Institute Genomics Platform"/>
            <person name="Cuomo C.A."/>
            <person name="Munoz J.F."/>
            <person name="Imamovic A."/>
            <person name="Priest M.E."/>
            <person name="Young S."/>
            <person name="Clay O.K."/>
            <person name="McEwen J.G."/>
        </authorList>
    </citation>
    <scope>NUCLEOTIDE SEQUENCE [LARGE SCALE GENOMIC DNA]</scope>
    <source>
        <strain evidence="1 2">UAMH 9510</strain>
    </source>
</reference>
<gene>
    <name evidence="1" type="ORF">AJ78_08957</name>
</gene>
<keyword evidence="2" id="KW-1185">Reference proteome</keyword>
<comment type="caution">
    <text evidence="1">The sequence shown here is derived from an EMBL/GenBank/DDBJ whole genome shotgun (WGS) entry which is preliminary data.</text>
</comment>
<dbReference type="EMBL" id="LGRN01001176">
    <property type="protein sequence ID" value="OJD09729.1"/>
    <property type="molecule type" value="Genomic_DNA"/>
</dbReference>
<protein>
    <submittedName>
        <fullName evidence="1">Uncharacterized protein</fullName>
    </submittedName>
</protein>
<name>A0A1J9NYN9_9EURO</name>
<evidence type="ECO:0000313" key="2">
    <source>
        <dbReference type="Proteomes" id="UP000182235"/>
    </source>
</evidence>
<proteinExistence type="predicted"/>
<organism evidence="1 2">
    <name type="scientific">Emergomyces pasteurianus Ep9510</name>
    <dbReference type="NCBI Taxonomy" id="1447872"/>
    <lineage>
        <taxon>Eukaryota</taxon>
        <taxon>Fungi</taxon>
        <taxon>Dikarya</taxon>
        <taxon>Ascomycota</taxon>
        <taxon>Pezizomycotina</taxon>
        <taxon>Eurotiomycetes</taxon>
        <taxon>Eurotiomycetidae</taxon>
        <taxon>Onygenales</taxon>
        <taxon>Ajellomycetaceae</taxon>
        <taxon>Emergomyces</taxon>
    </lineage>
</organism>
<sequence length="122" mass="13607">MDMTKIKIKWNGINQYLKIALNHTRTSPPLLSIFQSRLCFAVLVNRHLVAKIIRWLHVIVARNLALGILRSEDEELKVLEWKAELLVDVVVVLAGLETGTTCAVEAFARVDAGSGRVAVVFT</sequence>
<dbReference type="Proteomes" id="UP000182235">
    <property type="component" value="Unassembled WGS sequence"/>
</dbReference>